<accession>W0HZJ0</accession>
<gene>
    <name evidence="8" type="ORF">Sant_P0143</name>
</gene>
<comment type="subcellular location">
    <subcellularLocation>
        <location evidence="1">Membrane</location>
        <topology evidence="1">Lipid-anchor</topology>
    </subcellularLocation>
</comment>
<name>W0HZJ0_9GAMM</name>
<keyword evidence="2 7" id="KW-0732">Signal</keyword>
<dbReference type="PANTHER" id="PTHR30429">
    <property type="entry name" value="D-METHIONINE-BINDING LIPOPROTEIN METQ"/>
    <property type="match status" value="1"/>
</dbReference>
<keyword evidence="3" id="KW-0472">Membrane</keyword>
<protein>
    <recommendedName>
        <fullName evidence="6">Lipoprotein</fullName>
    </recommendedName>
</protein>
<reference evidence="8 9" key="1">
    <citation type="journal article" date="2014" name="Genome Biol. Evol.">
        <title>Genome degeneration and adaptation in a nascent stage of symbiosis.</title>
        <authorList>
            <person name="Oakeson K.F."/>
            <person name="Gil R."/>
            <person name="Clayton A.L."/>
            <person name="Dunn D.M."/>
            <person name="von Niederhausern A.C."/>
            <person name="Hamil C."/>
            <person name="Aoyagi A."/>
            <person name="Duval B."/>
            <person name="Baca A."/>
            <person name="Silva F.J."/>
            <person name="Vallier A."/>
            <person name="Jackson D.G."/>
            <person name="Latorre A."/>
            <person name="Weiss R.B."/>
            <person name="Heddi A."/>
            <person name="Moya A."/>
            <person name="Dale C."/>
        </authorList>
    </citation>
    <scope>NUCLEOTIDE SEQUENCE [LARGE SCALE GENOMIC DNA]</scope>
    <source>
        <strain evidence="8 9">HS1</strain>
        <plasmid evidence="9">Plasmid pHS1</plasmid>
    </source>
</reference>
<keyword evidence="8" id="KW-0614">Plasmid</keyword>
<keyword evidence="5 6" id="KW-0449">Lipoprotein</keyword>
<evidence type="ECO:0000256" key="1">
    <source>
        <dbReference type="ARBA" id="ARBA00004635"/>
    </source>
</evidence>
<comment type="similarity">
    <text evidence="6">Belongs to the nlpA lipoprotein family.</text>
</comment>
<evidence type="ECO:0000256" key="3">
    <source>
        <dbReference type="ARBA" id="ARBA00023136"/>
    </source>
</evidence>
<dbReference type="Gene3D" id="3.40.190.10">
    <property type="entry name" value="Periplasmic binding protein-like II"/>
    <property type="match status" value="2"/>
</dbReference>
<dbReference type="InterPro" id="IPR004872">
    <property type="entry name" value="Lipoprotein_NlpA"/>
</dbReference>
<keyword evidence="4" id="KW-0564">Palmitate</keyword>
<dbReference type="GO" id="GO:0016020">
    <property type="term" value="C:membrane"/>
    <property type="evidence" value="ECO:0007669"/>
    <property type="project" value="UniProtKB-SubCell"/>
</dbReference>
<dbReference type="PATRIC" id="fig|1239307.3.peg.4678"/>
<feature type="chain" id="PRO_5004790219" description="Lipoprotein" evidence="7">
    <location>
        <begin position="23"/>
        <end position="272"/>
    </location>
</feature>
<evidence type="ECO:0000313" key="8">
    <source>
        <dbReference type="EMBL" id="AHF79189.1"/>
    </source>
</evidence>
<keyword evidence="9" id="KW-1185">Reference proteome</keyword>
<evidence type="ECO:0000256" key="5">
    <source>
        <dbReference type="ARBA" id="ARBA00023288"/>
    </source>
</evidence>
<dbReference type="Proteomes" id="UP000019028">
    <property type="component" value="Plasmid pHS1"/>
</dbReference>
<dbReference type="HOGENOM" id="CLU_067080_0_0_6"/>
<evidence type="ECO:0000256" key="4">
    <source>
        <dbReference type="ARBA" id="ARBA00023139"/>
    </source>
</evidence>
<dbReference type="EMBL" id="CP006570">
    <property type="protein sequence ID" value="AHF79189.1"/>
    <property type="molecule type" value="Genomic_DNA"/>
</dbReference>
<dbReference type="OrthoDB" id="9812878at2"/>
<geneLocation type="plasmid" evidence="8 9">
    <name>pHS1</name>
</geneLocation>
<evidence type="ECO:0000256" key="7">
    <source>
        <dbReference type="SAM" id="SignalP"/>
    </source>
</evidence>
<evidence type="ECO:0000313" key="9">
    <source>
        <dbReference type="Proteomes" id="UP000019028"/>
    </source>
</evidence>
<dbReference type="PIRSF" id="PIRSF002854">
    <property type="entry name" value="MetQ"/>
    <property type="match status" value="1"/>
</dbReference>
<evidence type="ECO:0000256" key="2">
    <source>
        <dbReference type="ARBA" id="ARBA00022729"/>
    </source>
</evidence>
<organism evidence="8 9">
    <name type="scientific">Sodalis praecaptivus</name>
    <dbReference type="NCBI Taxonomy" id="1239307"/>
    <lineage>
        <taxon>Bacteria</taxon>
        <taxon>Pseudomonadati</taxon>
        <taxon>Pseudomonadota</taxon>
        <taxon>Gammaproteobacteria</taxon>
        <taxon>Enterobacterales</taxon>
        <taxon>Bruguierivoracaceae</taxon>
        <taxon>Sodalis</taxon>
    </lineage>
</organism>
<feature type="signal peptide" evidence="7">
    <location>
        <begin position="1"/>
        <end position="22"/>
    </location>
</feature>
<dbReference type="KEGG" id="sod:Sant_P0143"/>
<dbReference type="RefSeq" id="WP_025424316.1">
    <property type="nucleotide sequence ID" value="NZ_CP006570.1"/>
</dbReference>
<dbReference type="PANTHER" id="PTHR30429:SF0">
    <property type="entry name" value="METHIONINE-BINDING LIPOPROTEIN METQ"/>
    <property type="match status" value="1"/>
</dbReference>
<proteinExistence type="inferred from homology"/>
<dbReference type="AlphaFoldDB" id="W0HZJ0"/>
<sequence>MKKTLTLLTAAALVTLSLSASAWSAVLRVGASNVPHAEILEQAKPILAKQGITLKITPFQDYILPNTALASRDIDANYFQHIPYLNSVIKDHAGDKSYDFVSAGAIHIEPIGIYSKRYKSLKALPQNGKIIMRDAVAEEGRILSIFEREGVIKLKPGVSKIDARITDIIDNPKHLQFLPNIEGSLLPQMYNNDEGDAVVINANYAIDAGLDPVNDPIAVESGENNPYANIITVHRGDENKPDIKALVAVLHSKAIQDFIRNKYKGAVIPVNG</sequence>
<dbReference type="Pfam" id="PF03180">
    <property type="entry name" value="Lipoprotein_9"/>
    <property type="match status" value="1"/>
</dbReference>
<dbReference type="SUPFAM" id="SSF53850">
    <property type="entry name" value="Periplasmic binding protein-like II"/>
    <property type="match status" value="1"/>
</dbReference>
<evidence type="ECO:0000256" key="6">
    <source>
        <dbReference type="PIRNR" id="PIRNR002854"/>
    </source>
</evidence>